<dbReference type="CDD" id="cd11660">
    <property type="entry name" value="SANT_TRF"/>
    <property type="match status" value="1"/>
</dbReference>
<keyword evidence="2" id="KW-0539">Nucleus</keyword>
<dbReference type="RefSeq" id="XP_003648411.1">
    <property type="nucleotide sequence ID" value="XM_003648363.1"/>
</dbReference>
<gene>
    <name evidence="6" type="ordered locus">Ecym_8316</name>
</gene>
<keyword evidence="3" id="KW-0131">Cell cycle</keyword>
<dbReference type="PANTHER" id="PTHR47807:SF1">
    <property type="entry name" value="PROTEIN TBF1"/>
    <property type="match status" value="1"/>
</dbReference>
<dbReference type="GO" id="GO:0000981">
    <property type="term" value="F:DNA-binding transcription factor activity, RNA polymerase II-specific"/>
    <property type="evidence" value="ECO:0007669"/>
    <property type="project" value="EnsemblFungi"/>
</dbReference>
<evidence type="ECO:0000256" key="4">
    <source>
        <dbReference type="SAM" id="MobiDB-lite"/>
    </source>
</evidence>
<evidence type="ECO:0000256" key="3">
    <source>
        <dbReference type="ARBA" id="ARBA00023306"/>
    </source>
</evidence>
<dbReference type="STRING" id="931890.G8JXM0"/>
<dbReference type="GO" id="GO:0010833">
    <property type="term" value="P:telomere maintenance via telomere lengthening"/>
    <property type="evidence" value="ECO:0007669"/>
    <property type="project" value="EnsemblFungi"/>
</dbReference>
<feature type="region of interest" description="Disordered" evidence="4">
    <location>
        <begin position="554"/>
        <end position="578"/>
    </location>
</feature>
<sequence>MTHHTLWQHNTDEEDMARHRFEAVLAELPNSTQLRIKSLPLLNNVSTQLLRILTMTSPQTLANTILGSRCDTAECRLFHSLLDLLEQVKLIYGDMPLLTVYDVAPGIWFPGWDAPSILRGFEQSILTTIRKCNLATFMLTLLGKFDYGFQFLNDCFIEVFCPSSYVPSVDLAKEPVPPPPLPPSKGGGGGGGLYSSYSGSNGGTNVALSSSAGGKLLKTHTVLYLNLKTQAYIAAISDTGVTSDRKQVLDALFPQDMAAYLKNKSGESANDFQLTPSERDFITRCQRRRETLEANTNLHEIMQLYKWSDFLKELLAYVSKNIGLLVFGKRGRGVLQSCYEDSNDTELHSLLHNSRLAQATSRAPQLRITTNCDIVPSTPIRNTLKPVKSASRTFTGSSSNSPSKYQDRQDQSHVPNGQFAFEGAVTAAAAVAAAVATTTATATATPATPATVATTTSTTPKPPPNTRKKPQQKRMWVKGEEEALISALKVHGPSWSKILELHGAGGSISETLKNRTQVQLKDKARNWKMHYLKNGITVPYYLLKVTGNLEREERFKKRSKAKRKAKETPSNHLNDHSA</sequence>
<dbReference type="GO" id="GO:0032211">
    <property type="term" value="P:negative regulation of telomere maintenance via telomerase"/>
    <property type="evidence" value="ECO:0007669"/>
    <property type="project" value="EnsemblFungi"/>
</dbReference>
<dbReference type="PROSITE" id="PS51294">
    <property type="entry name" value="HTH_MYB"/>
    <property type="match status" value="1"/>
</dbReference>
<dbReference type="KEGG" id="erc:Ecym_8316"/>
<dbReference type="GO" id="GO:0006338">
    <property type="term" value="P:chromatin remodeling"/>
    <property type="evidence" value="ECO:0007669"/>
    <property type="project" value="EnsemblFungi"/>
</dbReference>
<organism evidence="6 7">
    <name type="scientific">Eremothecium cymbalariae (strain CBS 270.75 / DBVPG 7215 / KCTC 17166 / NRRL Y-17582)</name>
    <name type="common">Yeast</name>
    <dbReference type="NCBI Taxonomy" id="931890"/>
    <lineage>
        <taxon>Eukaryota</taxon>
        <taxon>Fungi</taxon>
        <taxon>Dikarya</taxon>
        <taxon>Ascomycota</taxon>
        <taxon>Saccharomycotina</taxon>
        <taxon>Saccharomycetes</taxon>
        <taxon>Saccharomycetales</taxon>
        <taxon>Saccharomycetaceae</taxon>
        <taxon>Eremothecium</taxon>
    </lineage>
</organism>
<feature type="region of interest" description="Disordered" evidence="4">
    <location>
        <begin position="439"/>
        <end position="474"/>
    </location>
</feature>
<dbReference type="GO" id="GO:0000978">
    <property type="term" value="F:RNA polymerase II cis-regulatory region sequence-specific DNA binding"/>
    <property type="evidence" value="ECO:0007669"/>
    <property type="project" value="EnsemblFungi"/>
</dbReference>
<dbReference type="HOGENOM" id="CLU_008791_4_0_1"/>
<dbReference type="InterPro" id="IPR013867">
    <property type="entry name" value="Telomere_rpt-bd_fac_dimer_dom"/>
</dbReference>
<dbReference type="FunCoup" id="G8JXM0">
    <property type="interactions" value="570"/>
</dbReference>
<feature type="compositionally biased region" description="Low complexity" evidence="4">
    <location>
        <begin position="439"/>
        <end position="459"/>
    </location>
</feature>
<dbReference type="eggNOG" id="ENOG502QRT9">
    <property type="taxonomic scope" value="Eukaryota"/>
</dbReference>
<accession>G8JXM0</accession>
<keyword evidence="1" id="KW-0238">DNA-binding</keyword>
<name>G8JXM0_ERECY</name>
<feature type="compositionally biased region" description="Polar residues" evidence="4">
    <location>
        <begin position="390"/>
        <end position="404"/>
    </location>
</feature>
<feature type="domain" description="HTH myb-type" evidence="5">
    <location>
        <begin position="468"/>
        <end position="524"/>
    </location>
</feature>
<dbReference type="InterPro" id="IPR001005">
    <property type="entry name" value="SANT/Myb"/>
</dbReference>
<reference evidence="7" key="1">
    <citation type="journal article" date="2012" name="G3 (Bethesda)">
        <title>Pichia sorbitophila, an interspecies yeast hybrid reveals early steps of genome resolution following polyploidization.</title>
        <authorList>
            <person name="Leh Louis V."/>
            <person name="Despons L."/>
            <person name="Friedrich A."/>
            <person name="Martin T."/>
            <person name="Durrens P."/>
            <person name="Casaregola S."/>
            <person name="Neuveglise C."/>
            <person name="Fairhead C."/>
            <person name="Marck C."/>
            <person name="Cruz J.A."/>
            <person name="Straub M.L."/>
            <person name="Kugler V."/>
            <person name="Sacerdot C."/>
            <person name="Uzunov Z."/>
            <person name="Thierry A."/>
            <person name="Weiss S."/>
            <person name="Bleykasten C."/>
            <person name="De Montigny J."/>
            <person name="Jacques N."/>
            <person name="Jung P."/>
            <person name="Lemaire M."/>
            <person name="Mallet S."/>
            <person name="Morel G."/>
            <person name="Richard G.F."/>
            <person name="Sarkar A."/>
            <person name="Savel G."/>
            <person name="Schacherer J."/>
            <person name="Seret M.L."/>
            <person name="Talla E."/>
            <person name="Samson G."/>
            <person name="Jubin C."/>
            <person name="Poulain J."/>
            <person name="Vacherie B."/>
            <person name="Barbe V."/>
            <person name="Pelletier E."/>
            <person name="Sherman D.J."/>
            <person name="Westhof E."/>
            <person name="Weissenbach J."/>
            <person name="Baret P.V."/>
            <person name="Wincker P."/>
            <person name="Gaillardin C."/>
            <person name="Dujon B."/>
            <person name="Souciet J.L."/>
        </authorList>
    </citation>
    <scope>NUCLEOTIDE SEQUENCE [LARGE SCALE GENOMIC DNA]</scope>
    <source>
        <strain evidence="7">CBS 270.75 / DBVPG 7215 / KCTC 17166 / NRRL Y-17582</strain>
    </source>
</reference>
<feature type="compositionally biased region" description="Basic and acidic residues" evidence="4">
    <location>
        <begin position="566"/>
        <end position="578"/>
    </location>
</feature>
<keyword evidence="7" id="KW-1185">Reference proteome</keyword>
<dbReference type="Pfam" id="PF08558">
    <property type="entry name" value="TRF"/>
    <property type="match status" value="1"/>
</dbReference>
<dbReference type="GO" id="GO:0000781">
    <property type="term" value="C:chromosome, telomeric region"/>
    <property type="evidence" value="ECO:0007669"/>
    <property type="project" value="EnsemblFungi"/>
</dbReference>
<dbReference type="GO" id="GO:0042803">
    <property type="term" value="F:protein homodimerization activity"/>
    <property type="evidence" value="ECO:0007669"/>
    <property type="project" value="InterPro"/>
</dbReference>
<dbReference type="GeneID" id="11472743"/>
<dbReference type="GO" id="GO:0043035">
    <property type="term" value="F:chromatin insulator sequence binding"/>
    <property type="evidence" value="ECO:0007669"/>
    <property type="project" value="EnsemblFungi"/>
</dbReference>
<dbReference type="SMART" id="SM00717">
    <property type="entry name" value="SANT"/>
    <property type="match status" value="1"/>
</dbReference>
<proteinExistence type="predicted"/>
<evidence type="ECO:0000313" key="6">
    <source>
        <dbReference type="EMBL" id="AET41594.1"/>
    </source>
</evidence>
<evidence type="ECO:0000259" key="5">
    <source>
        <dbReference type="PROSITE" id="PS51294"/>
    </source>
</evidence>
<dbReference type="Gene3D" id="1.10.10.60">
    <property type="entry name" value="Homeodomain-like"/>
    <property type="match status" value="1"/>
</dbReference>
<feature type="compositionally biased region" description="Basic residues" evidence="4">
    <location>
        <begin position="556"/>
        <end position="565"/>
    </location>
</feature>
<dbReference type="GO" id="GO:0001015">
    <property type="term" value="P:snoRNA transcription by RNA polymerase II"/>
    <property type="evidence" value="ECO:0007669"/>
    <property type="project" value="EnsemblFungi"/>
</dbReference>
<dbReference type="OrthoDB" id="3366990at2759"/>
<dbReference type="FunFam" id="1.10.10.60:FF:000137">
    <property type="entry name" value="MYB DNA binding protein"/>
    <property type="match status" value="1"/>
</dbReference>
<dbReference type="Proteomes" id="UP000006790">
    <property type="component" value="Chromosome 8"/>
</dbReference>
<dbReference type="EMBL" id="CP002504">
    <property type="protein sequence ID" value="AET41594.1"/>
    <property type="molecule type" value="Genomic_DNA"/>
</dbReference>
<dbReference type="InterPro" id="IPR009057">
    <property type="entry name" value="Homeodomain-like_sf"/>
</dbReference>
<dbReference type="InterPro" id="IPR017930">
    <property type="entry name" value="Myb_dom"/>
</dbReference>
<dbReference type="SUPFAM" id="SSF46689">
    <property type="entry name" value="Homeodomain-like"/>
    <property type="match status" value="1"/>
</dbReference>
<dbReference type="InParanoid" id="G8JXM0"/>
<feature type="region of interest" description="Disordered" evidence="4">
    <location>
        <begin position="379"/>
        <end position="414"/>
    </location>
</feature>
<dbReference type="GO" id="GO:0003691">
    <property type="term" value="F:double-stranded telomeric DNA binding"/>
    <property type="evidence" value="ECO:0007669"/>
    <property type="project" value="TreeGrafter"/>
</dbReference>
<dbReference type="InterPro" id="IPR052833">
    <property type="entry name" value="Telomeric_DNA-bd_trans-reg"/>
</dbReference>
<protein>
    <recommendedName>
        <fullName evidence="5">HTH myb-type domain-containing protein</fullName>
    </recommendedName>
</protein>
<dbReference type="PANTHER" id="PTHR47807">
    <property type="entry name" value="PROTEIN TBF1"/>
    <property type="match status" value="1"/>
</dbReference>
<evidence type="ECO:0000256" key="2">
    <source>
        <dbReference type="ARBA" id="ARBA00023242"/>
    </source>
</evidence>
<evidence type="ECO:0000313" key="7">
    <source>
        <dbReference type="Proteomes" id="UP000006790"/>
    </source>
</evidence>
<evidence type="ECO:0000256" key="1">
    <source>
        <dbReference type="ARBA" id="ARBA00023125"/>
    </source>
</evidence>
<dbReference type="AlphaFoldDB" id="G8JXM0"/>
<dbReference type="OMA" id="IQEQQIH"/>